<dbReference type="AlphaFoldDB" id="A0A849JY25"/>
<dbReference type="InterPro" id="IPR038389">
    <property type="entry name" value="PSMG2_sf"/>
</dbReference>
<sequence>MQDPQGIYEVDHDAVARTLGTADEGGLAAAPVLVHAVRGFVDAGATGELAAEHLLGSFTPTRLVTFDVDQLVDYRSRRPPMTFDADRWAGYDAPVLALDHLADDEGTGFLLLHGTEPDLQWERAAAAVRRIVDELGVSLTVGLHGIPMAVPHTRPLTLTVHGTREGLVDEQTTYFGRVQVPGSWEALLEYRLGETEHDAMGFAVHVPHYLGQSRYAPAAVLALQQLEKATGLALDTGALDEAAGQARVEVAELVAENEEVASVVHQLEEQYDAFARSVGRQNLLAEDSSLPTAEELGAEFERFLAERGDD</sequence>
<name>A0A849JY25_9MICO</name>
<dbReference type="SUPFAM" id="SSF159659">
    <property type="entry name" value="Cgl1923-like"/>
    <property type="match status" value="1"/>
</dbReference>
<protein>
    <submittedName>
        <fullName evidence="1">PAC2 family protein</fullName>
    </submittedName>
</protein>
<dbReference type="Gene3D" id="1.10.287.100">
    <property type="match status" value="1"/>
</dbReference>
<accession>A0A849JY25</accession>
<dbReference type="Proteomes" id="UP000557204">
    <property type="component" value="Unassembled WGS sequence"/>
</dbReference>
<evidence type="ECO:0000313" key="1">
    <source>
        <dbReference type="EMBL" id="NNU28212.1"/>
    </source>
</evidence>
<proteinExistence type="predicted"/>
<comment type="caution">
    <text evidence="1">The sequence shown here is derived from an EMBL/GenBank/DDBJ whole genome shotgun (WGS) entry which is preliminary data.</text>
</comment>
<dbReference type="Pfam" id="PF09754">
    <property type="entry name" value="PAC2"/>
    <property type="match status" value="1"/>
</dbReference>
<reference evidence="1 2" key="1">
    <citation type="submission" date="2020-05" db="EMBL/GenBank/DDBJ databases">
        <title>Genome sequence of Isoptericola sp. JC619 isolated from Chilika lagoon, India.</title>
        <authorList>
            <person name="Kumar D."/>
            <person name="Appam K."/>
            <person name="Gandham S."/>
            <person name="Uppada J."/>
            <person name="Sasikala C."/>
            <person name="Venkata Ramana C."/>
        </authorList>
    </citation>
    <scope>NUCLEOTIDE SEQUENCE [LARGE SCALE GENOMIC DNA]</scope>
    <source>
        <strain evidence="1 2">JC619</strain>
    </source>
</reference>
<organism evidence="1 2">
    <name type="scientific">Isoptericola sediminis</name>
    <dbReference type="NCBI Taxonomy" id="2733572"/>
    <lineage>
        <taxon>Bacteria</taxon>
        <taxon>Bacillati</taxon>
        <taxon>Actinomycetota</taxon>
        <taxon>Actinomycetes</taxon>
        <taxon>Micrococcales</taxon>
        <taxon>Promicromonosporaceae</taxon>
        <taxon>Isoptericola</taxon>
    </lineage>
</organism>
<dbReference type="InterPro" id="IPR008492">
    <property type="entry name" value="Rv2714-like"/>
</dbReference>
<gene>
    <name evidence="1" type="ORF">HLI28_11750</name>
</gene>
<keyword evidence="2" id="KW-1185">Reference proteome</keyword>
<dbReference type="RefSeq" id="WP_171247754.1">
    <property type="nucleotide sequence ID" value="NZ_JABFAJ010000021.1"/>
</dbReference>
<dbReference type="PIRSF" id="PIRSF028754">
    <property type="entry name" value="UCP028754"/>
    <property type="match status" value="1"/>
</dbReference>
<dbReference type="Gene3D" id="3.40.50.10900">
    <property type="entry name" value="PAC-like subunit"/>
    <property type="match status" value="1"/>
</dbReference>
<dbReference type="EMBL" id="JABFAJ010000021">
    <property type="protein sequence ID" value="NNU28212.1"/>
    <property type="molecule type" value="Genomic_DNA"/>
</dbReference>
<evidence type="ECO:0000313" key="2">
    <source>
        <dbReference type="Proteomes" id="UP000557204"/>
    </source>
</evidence>
<dbReference type="InterPro" id="IPR019151">
    <property type="entry name" value="Proteasome_assmbl_chaperone_2"/>
</dbReference>